<organism evidence="1 2">
    <name type="scientific">Thioalkalivibrio denitrificans</name>
    <dbReference type="NCBI Taxonomy" id="108003"/>
    <lineage>
        <taxon>Bacteria</taxon>
        <taxon>Pseudomonadati</taxon>
        <taxon>Pseudomonadota</taxon>
        <taxon>Gammaproteobacteria</taxon>
        <taxon>Chromatiales</taxon>
        <taxon>Ectothiorhodospiraceae</taxon>
        <taxon>Thioalkalivibrio</taxon>
    </lineage>
</organism>
<name>A0A1V3NL98_9GAMM</name>
<dbReference type="STRING" id="108003.B1C78_05940"/>
<dbReference type="AlphaFoldDB" id="A0A1V3NL98"/>
<dbReference type="Gene3D" id="1.10.10.10">
    <property type="entry name" value="Winged helix-like DNA-binding domain superfamily/Winged helix DNA-binding domain"/>
    <property type="match status" value="1"/>
</dbReference>
<feature type="non-terminal residue" evidence="1">
    <location>
        <position position="1"/>
    </location>
</feature>
<feature type="non-terminal residue" evidence="1">
    <location>
        <position position="109"/>
    </location>
</feature>
<evidence type="ECO:0008006" key="3">
    <source>
        <dbReference type="Google" id="ProtNLM"/>
    </source>
</evidence>
<comment type="caution">
    <text evidence="1">The sequence shown here is derived from an EMBL/GenBank/DDBJ whole genome shotgun (WGS) entry which is preliminary data.</text>
</comment>
<dbReference type="Proteomes" id="UP000189462">
    <property type="component" value="Unassembled WGS sequence"/>
</dbReference>
<reference evidence="1 2" key="1">
    <citation type="submission" date="2017-02" db="EMBL/GenBank/DDBJ databases">
        <title>Genomic diversity within the haloalkaliphilic genus Thioalkalivibrio.</title>
        <authorList>
            <person name="Ahn A.-C."/>
            <person name="Meier-Kolthoff J."/>
            <person name="Overmars L."/>
            <person name="Richter M."/>
            <person name="Woyke T."/>
            <person name="Sorokin D.Y."/>
            <person name="Muyzer G."/>
        </authorList>
    </citation>
    <scope>NUCLEOTIDE SEQUENCE [LARGE SCALE GENOMIC DNA]</scope>
    <source>
        <strain evidence="1 2">ALJD</strain>
    </source>
</reference>
<accession>A0A1V3NL98</accession>
<dbReference type="InterPro" id="IPR036388">
    <property type="entry name" value="WH-like_DNA-bd_sf"/>
</dbReference>
<evidence type="ECO:0000313" key="2">
    <source>
        <dbReference type="Proteomes" id="UP000189462"/>
    </source>
</evidence>
<keyword evidence="2" id="KW-1185">Reference proteome</keyword>
<protein>
    <recommendedName>
        <fullName evidence="3">SARP family transcriptional regulator</fullName>
    </recommendedName>
</protein>
<proteinExistence type="predicted"/>
<gene>
    <name evidence="1" type="ORF">B1C78_05940</name>
</gene>
<dbReference type="RefSeq" id="WP_217698008.1">
    <property type="nucleotide sequence ID" value="NZ_MVBK01000035.1"/>
</dbReference>
<dbReference type="EMBL" id="MVBK01000035">
    <property type="protein sequence ID" value="OOG25648.1"/>
    <property type="molecule type" value="Genomic_DNA"/>
</dbReference>
<sequence length="109" mass="11946">AIHVLGKPYIERDGRRLAGPRGGKAWALLAYLLLCPRPPTRRHLAELLFPEAEDPLAALRWNLSELRRVLGKPDALRGDPVQLNLAADTTVDVLDLVSATPETLVPLAL</sequence>
<evidence type="ECO:0000313" key="1">
    <source>
        <dbReference type="EMBL" id="OOG25648.1"/>
    </source>
</evidence>